<dbReference type="EMBL" id="JACIGK010000074">
    <property type="protein sequence ID" value="MBB4268272.1"/>
    <property type="molecule type" value="Genomic_DNA"/>
</dbReference>
<feature type="non-terminal residue" evidence="1">
    <location>
        <position position="1"/>
    </location>
</feature>
<name>A0A7W6RH69_9PROT</name>
<proteinExistence type="predicted"/>
<organism evidence="1 2">
    <name type="scientific">Roseospira visakhapatnamensis</name>
    <dbReference type="NCBI Taxonomy" id="390880"/>
    <lineage>
        <taxon>Bacteria</taxon>
        <taxon>Pseudomonadati</taxon>
        <taxon>Pseudomonadota</taxon>
        <taxon>Alphaproteobacteria</taxon>
        <taxon>Rhodospirillales</taxon>
        <taxon>Rhodospirillaceae</taxon>
        <taxon>Roseospira</taxon>
    </lineage>
</organism>
<protein>
    <submittedName>
        <fullName evidence="1">Uncharacterized protein</fullName>
    </submittedName>
</protein>
<dbReference type="AlphaFoldDB" id="A0A7W6RH69"/>
<sequence>AYFGNLIHLPETRARRDVPLLNAARDVFRDRLSADTVRDIEERAMDRDRQATAPGG</sequence>
<comment type="caution">
    <text evidence="1">The sequence shown here is derived from an EMBL/GenBank/DDBJ whole genome shotgun (WGS) entry which is preliminary data.</text>
</comment>
<accession>A0A7W6RH69</accession>
<dbReference type="Proteomes" id="UP000554286">
    <property type="component" value="Unassembled WGS sequence"/>
</dbReference>
<gene>
    <name evidence="1" type="ORF">GGD89_003936</name>
</gene>
<evidence type="ECO:0000313" key="2">
    <source>
        <dbReference type="Proteomes" id="UP000554286"/>
    </source>
</evidence>
<reference evidence="1 2" key="1">
    <citation type="submission" date="2020-08" db="EMBL/GenBank/DDBJ databases">
        <title>Genome sequencing of Purple Non-Sulfur Bacteria from various extreme environments.</title>
        <authorList>
            <person name="Mayer M."/>
        </authorList>
    </citation>
    <scope>NUCLEOTIDE SEQUENCE [LARGE SCALE GENOMIC DNA]</scope>
    <source>
        <strain evidence="1 2">JA131</strain>
    </source>
</reference>
<keyword evidence="2" id="KW-1185">Reference proteome</keyword>
<evidence type="ECO:0000313" key="1">
    <source>
        <dbReference type="EMBL" id="MBB4268272.1"/>
    </source>
</evidence>